<evidence type="ECO:0000313" key="2">
    <source>
        <dbReference type="EMBL" id="CAJ1383942.1"/>
    </source>
</evidence>
<organism evidence="2 3">
    <name type="scientific">Effrenium voratum</name>
    <dbReference type="NCBI Taxonomy" id="2562239"/>
    <lineage>
        <taxon>Eukaryota</taxon>
        <taxon>Sar</taxon>
        <taxon>Alveolata</taxon>
        <taxon>Dinophyceae</taxon>
        <taxon>Suessiales</taxon>
        <taxon>Symbiodiniaceae</taxon>
        <taxon>Effrenium</taxon>
    </lineage>
</organism>
<dbReference type="Proteomes" id="UP001178507">
    <property type="component" value="Unassembled WGS sequence"/>
</dbReference>
<sequence>MKRPAGAVVKRPAAGGRPPSRQTRTCSCDCGSPVYGSRVRSGACWAVGRLVFATLQCVATFAQRDTCSSADRKAIMEELEKYSAGHGGGPARATLAAVEAVAARVQEVGGGVAEETAEPDKELVNAFMHALLAFAADAFARLGCERSSRIRAKLLGGWEHADAFLNKQRCMLYSLFDTTSLWIIANWLAPNSPTWMRPGPRLLANLVIAVICCNHATVLQNFPGPGGFLLGLTSYKFLQLRKDAGAPTAPAGGLTGVGRHALLAVLRQLGVLREDHHQYDFLQAMAFFAEHCMLEADSAWCELQQRPGPEHTLQVLQRRFSLPLLCAVQVGRYLELTDSRLFSGRACDALGPRALEMASYLFPSEKHPAQQDCPLWRAYVRKLMTHVNADLQAKAAQLLGEEDATFVLAYNFPCVGPHFWSHASLVEHMLCELRKLLFAANRGHKGRGEGTPNELYLQLWRSAWADLGRA</sequence>
<name>A0AA36MU55_9DINO</name>
<feature type="region of interest" description="Disordered" evidence="1">
    <location>
        <begin position="1"/>
        <end position="23"/>
    </location>
</feature>
<dbReference type="EMBL" id="CAUJNA010001063">
    <property type="protein sequence ID" value="CAJ1383942.1"/>
    <property type="molecule type" value="Genomic_DNA"/>
</dbReference>
<comment type="caution">
    <text evidence="2">The sequence shown here is derived from an EMBL/GenBank/DDBJ whole genome shotgun (WGS) entry which is preliminary data.</text>
</comment>
<dbReference type="AlphaFoldDB" id="A0AA36MU55"/>
<reference evidence="2" key="1">
    <citation type="submission" date="2023-08" db="EMBL/GenBank/DDBJ databases">
        <authorList>
            <person name="Chen Y."/>
            <person name="Shah S."/>
            <person name="Dougan E. K."/>
            <person name="Thang M."/>
            <person name="Chan C."/>
        </authorList>
    </citation>
    <scope>NUCLEOTIDE SEQUENCE</scope>
</reference>
<evidence type="ECO:0000256" key="1">
    <source>
        <dbReference type="SAM" id="MobiDB-lite"/>
    </source>
</evidence>
<protein>
    <submittedName>
        <fullName evidence="2">Uncharacterized protein</fullName>
    </submittedName>
</protein>
<accession>A0AA36MU55</accession>
<proteinExistence type="predicted"/>
<gene>
    <name evidence="2" type="ORF">EVOR1521_LOCUS10923</name>
</gene>
<keyword evidence="3" id="KW-1185">Reference proteome</keyword>
<evidence type="ECO:0000313" key="3">
    <source>
        <dbReference type="Proteomes" id="UP001178507"/>
    </source>
</evidence>